<protein>
    <submittedName>
        <fullName evidence="2">Lipase</fullName>
    </submittedName>
</protein>
<dbReference type="Pfam" id="PF14606">
    <property type="entry name" value="Lipase_GDSL_3"/>
    <property type="match status" value="1"/>
</dbReference>
<dbReference type="RefSeq" id="WP_068570794.1">
    <property type="nucleotide sequence ID" value="NZ_LSRF01000015.1"/>
</dbReference>
<dbReference type="SUPFAM" id="SSF52266">
    <property type="entry name" value="SGNH hydrolase"/>
    <property type="match status" value="1"/>
</dbReference>
<name>A0A138ANV7_9ACTN</name>
<dbReference type="Gene3D" id="2.60.120.260">
    <property type="entry name" value="Galactose-binding domain-like"/>
    <property type="match status" value="1"/>
</dbReference>
<comment type="caution">
    <text evidence="2">The sequence shown here is derived from an EMBL/GenBank/DDBJ whole genome shotgun (WGS) entry which is preliminary data.</text>
</comment>
<organism evidence="2 3">
    <name type="scientific">Tsukamurella pseudospumae</name>
    <dbReference type="NCBI Taxonomy" id="239498"/>
    <lineage>
        <taxon>Bacteria</taxon>
        <taxon>Bacillati</taxon>
        <taxon>Actinomycetota</taxon>
        <taxon>Actinomycetes</taxon>
        <taxon>Mycobacteriales</taxon>
        <taxon>Tsukamurellaceae</taxon>
        <taxon>Tsukamurella</taxon>
    </lineage>
</organism>
<reference evidence="3" key="1">
    <citation type="submission" date="2016-02" db="EMBL/GenBank/DDBJ databases">
        <authorList>
            <person name="Wen L."/>
            <person name="He K."/>
            <person name="Yang H."/>
        </authorList>
    </citation>
    <scope>NUCLEOTIDE SEQUENCE [LARGE SCALE GENOMIC DNA]</scope>
    <source>
        <strain evidence="3">JCM 15929</strain>
    </source>
</reference>
<evidence type="ECO:0000259" key="1">
    <source>
        <dbReference type="Pfam" id="PF14606"/>
    </source>
</evidence>
<dbReference type="InterPro" id="IPR013830">
    <property type="entry name" value="SGNH_hydro"/>
</dbReference>
<gene>
    <name evidence="2" type="ORF">AXK60_24045</name>
</gene>
<dbReference type="InterPro" id="IPR036514">
    <property type="entry name" value="SGNH_hydro_sf"/>
</dbReference>
<sequence>MDLIDTPIDGSLLRGHLDLESTARGLLPHRLPAAARRRIPDARLTSAEAQPSGVRLSFRTAATVIELETLPTKRAYAGLPPLPDGVYDLVVDGGLVARTTVPGGNVETVVDMVTQEAEFTEGPTGIARFADLPAGEKDVEIWLPHNEITELIALRADAPVAPLPRRERVWLHHGSSISHGSGATHPTGTWPAIAAASGGVDLINLGFGGSALLDSFVARTIRDTPADLISLKIGINLTNMDVMRLRAFVPAVHGFLDTVRDGHPTTPLLLVSPILCPIQEDTPGPVMPVPSAAGLRFEATGDPAEVPAGRLTLSVIRDALERIAADRAGEDANLHLLDGRALYGVDDNARLPLPDELHPDAATHALIGARFGELAFGAGGPFTS</sequence>
<dbReference type="EMBL" id="LSRF01000015">
    <property type="protein sequence ID" value="KXP12136.1"/>
    <property type="molecule type" value="Genomic_DNA"/>
</dbReference>
<evidence type="ECO:0000313" key="2">
    <source>
        <dbReference type="EMBL" id="KXP12136.1"/>
    </source>
</evidence>
<dbReference type="Proteomes" id="UP000070258">
    <property type="component" value="Unassembled WGS sequence"/>
</dbReference>
<dbReference type="Gene3D" id="3.40.50.1110">
    <property type="entry name" value="SGNH hydrolase"/>
    <property type="match status" value="1"/>
</dbReference>
<evidence type="ECO:0000313" key="3">
    <source>
        <dbReference type="Proteomes" id="UP000070258"/>
    </source>
</evidence>
<dbReference type="STRING" id="239498.AXK60_24045"/>
<dbReference type="AlphaFoldDB" id="A0A138ANV7"/>
<feature type="domain" description="SGNH hydrolase-type esterase" evidence="1">
    <location>
        <begin position="173"/>
        <end position="272"/>
    </location>
</feature>
<accession>A0A138ANV7</accession>
<dbReference type="OrthoDB" id="2060945at2"/>
<proteinExistence type="predicted"/>